<comment type="similarity">
    <text evidence="16">In the central section; belongs to the HPPK family.</text>
</comment>
<proteinExistence type="inferred from homology"/>
<dbReference type="Pfam" id="PF02152">
    <property type="entry name" value="FolB"/>
    <property type="match status" value="2"/>
</dbReference>
<sequence>MEDNVHIDKLQVDAVVGPDFWDRKDAQRCFITMKMLTDFDRAAASDDLRYSLNYAVISKDVTTFVNSQNDWGSLGKASRMTSNYLISKYQGIQNLELSFQTKTAHVRCDDISAVVDSRNRDYDILRISNLQLLTLLGVFTFERLRKQFVAIDLELPWTKDSLHSPPYKNIIDSVAEYVENCNFKTVESLAESVAKVVSLDEYFQQRPELPITVKIIKLNAITSTDGVGVSCQRTPKQLESFQLSTKPVHTKGTKEFDLPIYSKEIKTNADDRWNKAFLAFGSNLGDRFHNIQLAIDILKSNPQVVVNQVSSLFESEPMYFTNQNLFMNGCIEINTSLEPLELLGFCKEIEYKELKRVKQIENGPRTIDLDIIMYLNADNEQVLLNDSELTIPHARMLERSFVLEPLCELVPFDLIHPLTCEPLTSHLSQIYTKGNLEDQLWKLIPLPTINGHNRFLKFKTVERLDDLTGKMTVVSQSPSYMMCVLNTTPDSFSDGNEFYHNLDKQLDRVQHMYEEGLKLHDSIIIDIGGCSTRPNSEQIEEEIELQRTIPLIKAIRNRKNWKQEKIIISIDTYRSQVALKAIEAGADMVNDISGGTFDASMFDIIAQHPEVSYVLSHTRGDISNMVHMAKYDDDGLESGDDQTKEFMFYHRFPSKTGTNVIRSIAREVSDRYSCALLKGVRRWQLVLDPGLGFAKNGKNNLQVIRHLSLLKNYCKFTKDGQYVNFRNIPILVGPSRKSFIGKITNEPDASRRDFATGSAVTSCIGFGADVIRIHDYTNCSKAIRMADAVYKGV</sequence>
<accession>A0A1Q2ZYH7</accession>
<name>A0A1Q2ZYH7_ZYGRO</name>
<evidence type="ECO:0000256" key="6">
    <source>
        <dbReference type="ARBA" id="ARBA00009640"/>
    </source>
</evidence>
<comment type="similarity">
    <text evidence="7 16">In the C-terminal section; belongs to the DHPS family.</text>
</comment>
<dbReference type="GO" id="GO:0046654">
    <property type="term" value="P:tetrahydrofolate biosynthetic process"/>
    <property type="evidence" value="ECO:0007669"/>
    <property type="project" value="UniProtKB-UniRule"/>
</dbReference>
<evidence type="ECO:0000256" key="13">
    <source>
        <dbReference type="ARBA" id="ARBA00022842"/>
    </source>
</evidence>
<dbReference type="GO" id="GO:0004150">
    <property type="term" value="F:dihydroneopterin aldolase activity"/>
    <property type="evidence" value="ECO:0007669"/>
    <property type="project" value="UniProtKB-UniRule"/>
</dbReference>
<dbReference type="GO" id="GO:0004156">
    <property type="term" value="F:dihydropteroate synthase activity"/>
    <property type="evidence" value="ECO:0007669"/>
    <property type="project" value="UniProtKB-UniRule"/>
</dbReference>
<evidence type="ECO:0000256" key="11">
    <source>
        <dbReference type="ARBA" id="ARBA00022777"/>
    </source>
</evidence>
<dbReference type="GO" id="GO:0005524">
    <property type="term" value="F:ATP binding"/>
    <property type="evidence" value="ECO:0007669"/>
    <property type="project" value="UniProtKB-UniRule"/>
</dbReference>
<keyword evidence="14 16" id="KW-0289">Folate biosynthesis</keyword>
<dbReference type="GO" id="GO:0046872">
    <property type="term" value="F:metal ion binding"/>
    <property type="evidence" value="ECO:0007669"/>
    <property type="project" value="UniProtKB-UniRule"/>
</dbReference>
<evidence type="ECO:0000256" key="1">
    <source>
        <dbReference type="ARBA" id="ARBA00000012"/>
    </source>
</evidence>
<evidence type="ECO:0000259" key="17">
    <source>
        <dbReference type="PROSITE" id="PS50972"/>
    </source>
</evidence>
<dbReference type="GO" id="GO:0005740">
    <property type="term" value="C:mitochondrial envelope"/>
    <property type="evidence" value="ECO:0007669"/>
    <property type="project" value="TreeGrafter"/>
</dbReference>
<gene>
    <name evidence="18" type="ORF">ZYGR_0I07910</name>
</gene>
<comment type="similarity">
    <text evidence="6 16">In the N-terminal section; belongs to the DHNA family.</text>
</comment>
<comment type="catalytic activity">
    <reaction evidence="2">
        <text>6-hydroxymethyl-7,8-dihydropterin + ATP = (7,8-dihydropterin-6-yl)methyl diphosphate + AMP + H(+)</text>
        <dbReference type="Rhea" id="RHEA:11412"/>
        <dbReference type="ChEBI" id="CHEBI:15378"/>
        <dbReference type="ChEBI" id="CHEBI:30616"/>
        <dbReference type="ChEBI" id="CHEBI:44841"/>
        <dbReference type="ChEBI" id="CHEBI:72950"/>
        <dbReference type="ChEBI" id="CHEBI:456215"/>
        <dbReference type="EC" id="2.7.6.3"/>
    </reaction>
</comment>
<dbReference type="PANTHER" id="PTHR20941:SF1">
    <property type="entry name" value="FOLIC ACID SYNTHESIS PROTEIN FOL1"/>
    <property type="match status" value="1"/>
</dbReference>
<dbReference type="Pfam" id="PF01288">
    <property type="entry name" value="HPPK"/>
    <property type="match status" value="1"/>
</dbReference>
<evidence type="ECO:0000313" key="19">
    <source>
        <dbReference type="Proteomes" id="UP000187013"/>
    </source>
</evidence>
<dbReference type="UniPathway" id="UPA00077">
    <property type="reaction ID" value="UER00155"/>
</dbReference>
<evidence type="ECO:0000256" key="9">
    <source>
        <dbReference type="ARBA" id="ARBA00022723"/>
    </source>
</evidence>
<dbReference type="Pfam" id="PF00809">
    <property type="entry name" value="Pterin_bind"/>
    <property type="match status" value="1"/>
</dbReference>
<dbReference type="FunFam" id="3.20.20.20:FF:000014">
    <property type="entry name" value="Folic acid synthesis protein fol1"/>
    <property type="match status" value="1"/>
</dbReference>
<evidence type="ECO:0000256" key="5">
    <source>
        <dbReference type="ARBA" id="ARBA00005051"/>
    </source>
</evidence>
<evidence type="ECO:0000256" key="8">
    <source>
        <dbReference type="ARBA" id="ARBA00022679"/>
    </source>
</evidence>
<evidence type="ECO:0000256" key="16">
    <source>
        <dbReference type="PIRNR" id="PIRNR000741"/>
    </source>
</evidence>
<dbReference type="SUPFAM" id="SSF55083">
    <property type="entry name" value="6-hydroxymethyl-7,8-dihydropterin pyrophosphokinase, HPPK"/>
    <property type="match status" value="1"/>
</dbReference>
<protein>
    <recommendedName>
        <fullName evidence="16">Folic acid synthesis protein fol1</fullName>
    </recommendedName>
</protein>
<dbReference type="Gene3D" id="3.30.1130.10">
    <property type="match status" value="2"/>
</dbReference>
<dbReference type="EMBL" id="BDGX01000009">
    <property type="protein sequence ID" value="GAV48494.1"/>
    <property type="molecule type" value="Genomic_DNA"/>
</dbReference>
<dbReference type="InterPro" id="IPR000550">
    <property type="entry name" value="Hppk"/>
</dbReference>
<dbReference type="CDD" id="cd00483">
    <property type="entry name" value="HPPK"/>
    <property type="match status" value="1"/>
</dbReference>
<dbReference type="GO" id="GO:0016301">
    <property type="term" value="F:kinase activity"/>
    <property type="evidence" value="ECO:0007669"/>
    <property type="project" value="UniProtKB-UniRule"/>
</dbReference>
<dbReference type="NCBIfam" id="TIGR01498">
    <property type="entry name" value="folK"/>
    <property type="match status" value="1"/>
</dbReference>
<evidence type="ECO:0000256" key="10">
    <source>
        <dbReference type="ARBA" id="ARBA00022741"/>
    </source>
</evidence>
<evidence type="ECO:0000256" key="14">
    <source>
        <dbReference type="ARBA" id="ARBA00022909"/>
    </source>
</evidence>
<comment type="catalytic activity">
    <reaction evidence="1">
        <text>(7,8-dihydropterin-6-yl)methyl diphosphate + 4-aminobenzoate = 7,8-dihydropteroate + diphosphate</text>
        <dbReference type="Rhea" id="RHEA:19949"/>
        <dbReference type="ChEBI" id="CHEBI:17836"/>
        <dbReference type="ChEBI" id="CHEBI:17839"/>
        <dbReference type="ChEBI" id="CHEBI:33019"/>
        <dbReference type="ChEBI" id="CHEBI:72950"/>
        <dbReference type="EC" id="2.5.1.15"/>
    </reaction>
</comment>
<dbReference type="AlphaFoldDB" id="A0A1Q2ZYH7"/>
<comment type="function">
    <text evidence="16">Catalyzes three sequential steps of tetrahydrofolate biosynthesis.</text>
</comment>
<dbReference type="SUPFAM" id="SSF51717">
    <property type="entry name" value="Dihydropteroate synthetase-like"/>
    <property type="match status" value="1"/>
</dbReference>
<comment type="pathway">
    <text evidence="4">Cofactor biosynthesis; tetrahydrofolate biosynthesis; 7,8-dihydrofolate from 2-amino-4-hydroxy-6-hydroxymethyl-7,8-dihydropteridine diphosphate and 4-aminobenzoate: step 1/2.</text>
</comment>
<dbReference type="NCBIfam" id="TIGR01496">
    <property type="entry name" value="DHPS"/>
    <property type="match status" value="1"/>
</dbReference>
<keyword evidence="13 16" id="KW-0460">Magnesium</keyword>
<dbReference type="PIRSF" id="PIRSF000741">
    <property type="entry name" value="Folic_acid_synth"/>
    <property type="match status" value="1"/>
</dbReference>
<dbReference type="SUPFAM" id="SSF55620">
    <property type="entry name" value="Tetrahydrobiopterin biosynthesis enzymes-like"/>
    <property type="match status" value="2"/>
</dbReference>
<dbReference type="SMART" id="SM00905">
    <property type="entry name" value="FolB"/>
    <property type="match status" value="2"/>
</dbReference>
<dbReference type="PROSITE" id="PS50972">
    <property type="entry name" value="PTERIN_BINDING"/>
    <property type="match status" value="1"/>
</dbReference>
<evidence type="ECO:0000256" key="2">
    <source>
        <dbReference type="ARBA" id="ARBA00000198"/>
    </source>
</evidence>
<dbReference type="InterPro" id="IPR016261">
    <property type="entry name" value="Folic_acid_synth"/>
</dbReference>
<evidence type="ECO:0000256" key="15">
    <source>
        <dbReference type="ARBA" id="ARBA00023268"/>
    </source>
</evidence>
<dbReference type="OrthoDB" id="615426at2759"/>
<dbReference type="Gene3D" id="3.30.70.560">
    <property type="entry name" value="7,8-Dihydro-6-hydroxymethylpterin-pyrophosphokinase HPPK"/>
    <property type="match status" value="1"/>
</dbReference>
<comment type="caution">
    <text evidence="18">The sequence shown here is derived from an EMBL/GenBank/DDBJ whole genome shotgun (WGS) entry which is preliminary data.</text>
</comment>
<dbReference type="InterPro" id="IPR000489">
    <property type="entry name" value="Pterin-binding_dom"/>
</dbReference>
<dbReference type="InterPro" id="IPR006157">
    <property type="entry name" value="FolB_dom"/>
</dbReference>
<evidence type="ECO:0000256" key="12">
    <source>
        <dbReference type="ARBA" id="ARBA00022840"/>
    </source>
</evidence>
<dbReference type="Proteomes" id="UP000187013">
    <property type="component" value="Unassembled WGS sequence"/>
</dbReference>
<keyword evidence="16" id="KW-0456">Lyase</keyword>
<dbReference type="PANTHER" id="PTHR20941">
    <property type="entry name" value="FOLATE SYNTHESIS PROTEINS"/>
    <property type="match status" value="1"/>
</dbReference>
<keyword evidence="11 16" id="KW-0418">Kinase</keyword>
<dbReference type="InterPro" id="IPR011005">
    <property type="entry name" value="Dihydropteroate_synth-like_sf"/>
</dbReference>
<keyword evidence="12 16" id="KW-0067">ATP-binding</keyword>
<dbReference type="NCBIfam" id="TIGR00526">
    <property type="entry name" value="folB_dom"/>
    <property type="match status" value="2"/>
</dbReference>
<evidence type="ECO:0000256" key="4">
    <source>
        <dbReference type="ARBA" id="ARBA00004763"/>
    </source>
</evidence>
<dbReference type="InterPro" id="IPR045031">
    <property type="entry name" value="DHP_synth-like"/>
</dbReference>
<organism evidence="18 19">
    <name type="scientific">Zygosaccharomyces rouxii</name>
    <dbReference type="NCBI Taxonomy" id="4956"/>
    <lineage>
        <taxon>Eukaryota</taxon>
        <taxon>Fungi</taxon>
        <taxon>Dikarya</taxon>
        <taxon>Ascomycota</taxon>
        <taxon>Saccharomycotina</taxon>
        <taxon>Saccharomycetes</taxon>
        <taxon>Saccharomycetales</taxon>
        <taxon>Saccharomycetaceae</taxon>
        <taxon>Zygosaccharomyces</taxon>
    </lineage>
</organism>
<keyword evidence="9 16" id="KW-0479">Metal-binding</keyword>
<evidence type="ECO:0000256" key="3">
    <source>
        <dbReference type="ARBA" id="ARBA00001946"/>
    </source>
</evidence>
<dbReference type="InterPro" id="IPR006390">
    <property type="entry name" value="DHP_synth_dom"/>
</dbReference>
<reference evidence="18 19" key="1">
    <citation type="submission" date="2016-08" db="EMBL/GenBank/DDBJ databases">
        <title>Draft genome sequence of allopolyploid Zygosaccharomyces rouxii.</title>
        <authorList>
            <person name="Watanabe J."/>
            <person name="Uehara K."/>
            <person name="Mogi Y."/>
            <person name="Tsukioka Y."/>
        </authorList>
    </citation>
    <scope>NUCLEOTIDE SEQUENCE [LARGE SCALE GENOMIC DNA]</scope>
    <source>
        <strain evidence="18 19">NBRC 110957</strain>
    </source>
</reference>
<dbReference type="InterPro" id="IPR043133">
    <property type="entry name" value="GTP-CH-I_C/QueF"/>
</dbReference>
<dbReference type="InterPro" id="IPR035907">
    <property type="entry name" value="Hppk_sf"/>
</dbReference>
<comment type="cofactor">
    <cofactor evidence="3 16">
        <name>Mg(2+)</name>
        <dbReference type="ChEBI" id="CHEBI:18420"/>
    </cofactor>
</comment>
<dbReference type="Gene3D" id="3.20.20.20">
    <property type="entry name" value="Dihydropteroate synthase-like"/>
    <property type="match status" value="1"/>
</dbReference>
<keyword evidence="10 16" id="KW-0547">Nucleotide-binding</keyword>
<dbReference type="GO" id="GO:0046656">
    <property type="term" value="P:folic acid biosynthetic process"/>
    <property type="evidence" value="ECO:0007669"/>
    <property type="project" value="UniProtKB-UniRule"/>
</dbReference>
<dbReference type="GO" id="GO:0003848">
    <property type="term" value="F:2-amino-4-hydroxy-6-hydroxymethyldihydropteridine diphosphokinase activity"/>
    <property type="evidence" value="ECO:0007669"/>
    <property type="project" value="UniProtKB-UniRule"/>
</dbReference>
<evidence type="ECO:0000313" key="18">
    <source>
        <dbReference type="EMBL" id="GAV48494.1"/>
    </source>
</evidence>
<keyword evidence="8 16" id="KW-0808">Transferase</keyword>
<evidence type="ECO:0000256" key="7">
    <source>
        <dbReference type="ARBA" id="ARBA00009951"/>
    </source>
</evidence>
<keyword evidence="15" id="KW-0511">Multifunctional enzyme</keyword>
<feature type="domain" description="Pterin-binding" evidence="17">
    <location>
        <begin position="479"/>
        <end position="784"/>
    </location>
</feature>
<comment type="pathway">
    <text evidence="5">Cofactor biosynthesis; tetrahydrofolate biosynthesis; 2-amino-4-hydroxy-6-hydroxymethyl-7,8-dihydropteridine diphosphate from 7,8-dihydroneopterin triphosphate: step 4/4.</text>
</comment>